<dbReference type="PANTHER" id="PTHR11988:SF27">
    <property type="entry name" value="GH27708P"/>
    <property type="match status" value="1"/>
</dbReference>
<feature type="compositionally biased region" description="Basic and acidic residues" evidence="7">
    <location>
        <begin position="44"/>
        <end position="76"/>
    </location>
</feature>
<evidence type="ECO:0000256" key="3">
    <source>
        <dbReference type="ARBA" id="ARBA00023015"/>
    </source>
</evidence>
<dbReference type="InterPro" id="IPR046347">
    <property type="entry name" value="bZIP_sf"/>
</dbReference>
<evidence type="ECO:0000256" key="6">
    <source>
        <dbReference type="ARBA" id="ARBA00023242"/>
    </source>
</evidence>
<dbReference type="GO" id="GO:0000981">
    <property type="term" value="F:DNA-binding transcription factor activity, RNA polymerase II-specific"/>
    <property type="evidence" value="ECO:0007669"/>
    <property type="project" value="TreeGrafter"/>
</dbReference>
<keyword evidence="3" id="KW-0805">Transcription regulation</keyword>
<dbReference type="InterPro" id="IPR004827">
    <property type="entry name" value="bZIP"/>
</dbReference>
<keyword evidence="6" id="KW-0539">Nucleus</keyword>
<protein>
    <recommendedName>
        <fullName evidence="8">BZIP domain-containing protein</fullName>
    </recommendedName>
</protein>
<evidence type="ECO:0000313" key="9">
    <source>
        <dbReference type="EMBL" id="GMR49158.1"/>
    </source>
</evidence>
<dbReference type="PANTHER" id="PTHR11988">
    <property type="entry name" value="THYROTROPH EMBRYONIC FACTOR RELATED"/>
    <property type="match status" value="1"/>
</dbReference>
<organism evidence="9 10">
    <name type="scientific">Pristionchus mayeri</name>
    <dbReference type="NCBI Taxonomy" id="1317129"/>
    <lineage>
        <taxon>Eukaryota</taxon>
        <taxon>Metazoa</taxon>
        <taxon>Ecdysozoa</taxon>
        <taxon>Nematoda</taxon>
        <taxon>Chromadorea</taxon>
        <taxon>Rhabditida</taxon>
        <taxon>Rhabditina</taxon>
        <taxon>Diplogasteromorpha</taxon>
        <taxon>Diplogasteroidea</taxon>
        <taxon>Neodiplogasteridae</taxon>
        <taxon>Pristionchus</taxon>
    </lineage>
</organism>
<dbReference type="GO" id="GO:0005634">
    <property type="term" value="C:nucleus"/>
    <property type="evidence" value="ECO:0007669"/>
    <property type="project" value="UniProtKB-SubCell"/>
</dbReference>
<accession>A0AAN5CR41</accession>
<evidence type="ECO:0000256" key="1">
    <source>
        <dbReference type="ARBA" id="ARBA00004123"/>
    </source>
</evidence>
<keyword evidence="5" id="KW-0804">Transcription</keyword>
<dbReference type="AlphaFoldDB" id="A0AAN5CR41"/>
<feature type="domain" description="BZIP" evidence="8">
    <location>
        <begin position="47"/>
        <end position="93"/>
    </location>
</feature>
<dbReference type="Pfam" id="PF07716">
    <property type="entry name" value="bZIP_2"/>
    <property type="match status" value="1"/>
</dbReference>
<comment type="similarity">
    <text evidence="2">Belongs to the bZIP family. NFIL3 subfamily.</text>
</comment>
<proteinExistence type="inferred from homology"/>
<gene>
    <name evidence="9" type="ORF">PMAYCL1PPCAC_19353</name>
</gene>
<sequence length="93" mass="10523">TLSLPLQMAFSLQMQNILMSSAHVSSTSVSPAPKKKKPTPVPPELKDETYLERRAKNNDSAKRSREARRKKEEEAHAGLQILTLENQRLKIDL</sequence>
<name>A0AAN5CR41_9BILA</name>
<dbReference type="Gene3D" id="1.20.5.170">
    <property type="match status" value="1"/>
</dbReference>
<dbReference type="GO" id="GO:0000978">
    <property type="term" value="F:RNA polymerase II cis-regulatory region sequence-specific DNA binding"/>
    <property type="evidence" value="ECO:0007669"/>
    <property type="project" value="TreeGrafter"/>
</dbReference>
<dbReference type="FunFam" id="1.20.5.170:FF:000025">
    <property type="entry name" value="nuclear factor interleukin-3-regulated protein-like"/>
    <property type="match status" value="1"/>
</dbReference>
<evidence type="ECO:0000256" key="5">
    <source>
        <dbReference type="ARBA" id="ARBA00023163"/>
    </source>
</evidence>
<keyword evidence="10" id="KW-1185">Reference proteome</keyword>
<dbReference type="Proteomes" id="UP001328107">
    <property type="component" value="Unassembled WGS sequence"/>
</dbReference>
<evidence type="ECO:0000256" key="7">
    <source>
        <dbReference type="SAM" id="MobiDB-lite"/>
    </source>
</evidence>
<comment type="caution">
    <text evidence="9">The sequence shown here is derived from an EMBL/GenBank/DDBJ whole genome shotgun (WGS) entry which is preliminary data.</text>
</comment>
<evidence type="ECO:0000259" key="8">
    <source>
        <dbReference type="PROSITE" id="PS50217"/>
    </source>
</evidence>
<dbReference type="PROSITE" id="PS50217">
    <property type="entry name" value="BZIP"/>
    <property type="match status" value="1"/>
</dbReference>
<evidence type="ECO:0000313" key="10">
    <source>
        <dbReference type="Proteomes" id="UP001328107"/>
    </source>
</evidence>
<comment type="subcellular location">
    <subcellularLocation>
        <location evidence="1">Nucleus</location>
    </subcellularLocation>
</comment>
<feature type="compositionally biased region" description="Low complexity" evidence="7">
    <location>
        <begin position="22"/>
        <end position="32"/>
    </location>
</feature>
<evidence type="ECO:0000256" key="4">
    <source>
        <dbReference type="ARBA" id="ARBA00023125"/>
    </source>
</evidence>
<keyword evidence="4" id="KW-0238">DNA-binding</keyword>
<reference evidence="10" key="1">
    <citation type="submission" date="2022-10" db="EMBL/GenBank/DDBJ databases">
        <title>Genome assembly of Pristionchus species.</title>
        <authorList>
            <person name="Yoshida K."/>
            <person name="Sommer R.J."/>
        </authorList>
    </citation>
    <scope>NUCLEOTIDE SEQUENCE [LARGE SCALE GENOMIC DNA]</scope>
    <source>
        <strain evidence="10">RS5460</strain>
    </source>
</reference>
<feature type="non-terminal residue" evidence="9">
    <location>
        <position position="1"/>
    </location>
</feature>
<dbReference type="SUPFAM" id="SSF57959">
    <property type="entry name" value="Leucine zipper domain"/>
    <property type="match status" value="1"/>
</dbReference>
<evidence type="ECO:0000256" key="2">
    <source>
        <dbReference type="ARBA" id="ARBA00006079"/>
    </source>
</evidence>
<dbReference type="EMBL" id="BTRK01000004">
    <property type="protein sequence ID" value="GMR49158.1"/>
    <property type="molecule type" value="Genomic_DNA"/>
</dbReference>
<feature type="non-terminal residue" evidence="9">
    <location>
        <position position="93"/>
    </location>
</feature>
<dbReference type="InterPro" id="IPR040223">
    <property type="entry name" value="PAR_bZIP"/>
</dbReference>
<feature type="region of interest" description="Disordered" evidence="7">
    <location>
        <begin position="22"/>
        <end position="78"/>
    </location>
</feature>